<dbReference type="GO" id="GO:0005829">
    <property type="term" value="C:cytosol"/>
    <property type="evidence" value="ECO:0007669"/>
    <property type="project" value="UniProtKB-ARBA"/>
</dbReference>
<evidence type="ECO:0000256" key="2">
    <source>
        <dbReference type="ARBA" id="ARBA00004496"/>
    </source>
</evidence>
<comment type="subcellular location">
    <subcellularLocation>
        <location evidence="2 12">Cytoplasm</location>
    </subcellularLocation>
    <subcellularLocation>
        <location evidence="1">Endoplasmic reticulum</location>
    </subcellularLocation>
    <subcellularLocation>
        <location evidence="3">Nucleus</location>
        <location evidence="3">Nucleolus</location>
    </subcellularLocation>
</comment>
<dbReference type="GO" id="GO:0005786">
    <property type="term" value="C:signal recognition particle, endoplasmic reticulum targeting"/>
    <property type="evidence" value="ECO:0007669"/>
    <property type="project" value="UniProtKB-KW"/>
</dbReference>
<keyword evidence="6" id="KW-0256">Endoplasmic reticulum</keyword>
<evidence type="ECO:0000256" key="4">
    <source>
        <dbReference type="ARBA" id="ARBA00009352"/>
    </source>
</evidence>
<keyword evidence="9" id="KW-0539">Nucleus</keyword>
<evidence type="ECO:0000256" key="8">
    <source>
        <dbReference type="ARBA" id="ARBA00023135"/>
    </source>
</evidence>
<dbReference type="PIRSF" id="PIRSF038995">
    <property type="entry name" value="SRP68"/>
    <property type="match status" value="1"/>
</dbReference>
<keyword evidence="5 12" id="KW-0963">Cytoplasm</keyword>
<keyword evidence="14" id="KW-1185">Reference proteome</keyword>
<dbReference type="PANTHER" id="PTHR12860">
    <property type="entry name" value="SIGNAL RECOGNITION PARTICLE 68 KDA PROTEIN"/>
    <property type="match status" value="1"/>
</dbReference>
<evidence type="ECO:0000256" key="11">
    <source>
        <dbReference type="ARBA" id="ARBA00029498"/>
    </source>
</evidence>
<gene>
    <name evidence="13" type="ORF">LSAA_10156</name>
</gene>
<dbReference type="GO" id="GO:0006614">
    <property type="term" value="P:SRP-dependent cotranslational protein targeting to membrane"/>
    <property type="evidence" value="ECO:0007669"/>
    <property type="project" value="InterPro"/>
</dbReference>
<evidence type="ECO:0000256" key="6">
    <source>
        <dbReference type="ARBA" id="ARBA00022824"/>
    </source>
</evidence>
<evidence type="ECO:0000256" key="9">
    <source>
        <dbReference type="ARBA" id="ARBA00023242"/>
    </source>
</evidence>
<dbReference type="CDD" id="cd15481">
    <property type="entry name" value="SRP68-RBD"/>
    <property type="match status" value="1"/>
</dbReference>
<dbReference type="Proteomes" id="UP000675881">
    <property type="component" value="Chromosome 5"/>
</dbReference>
<evidence type="ECO:0000256" key="5">
    <source>
        <dbReference type="ARBA" id="ARBA00022490"/>
    </source>
</evidence>
<evidence type="ECO:0000256" key="7">
    <source>
        <dbReference type="ARBA" id="ARBA00022884"/>
    </source>
</evidence>
<comment type="function">
    <text evidence="12">Component of the signal recognition particle (SRP) complex, a ribonucleoprotein complex that mediates the cotranslational targeting of secretory and membrane proteins to the endoplasmic reticulum (ER). The SRP complex interacts with the signal sequence in nascent secretory and membrane proteins and directs them to the membrane of the ER.</text>
</comment>
<dbReference type="GO" id="GO:0005047">
    <property type="term" value="F:signal recognition particle binding"/>
    <property type="evidence" value="ECO:0007669"/>
    <property type="project" value="InterPro"/>
</dbReference>
<evidence type="ECO:0000256" key="1">
    <source>
        <dbReference type="ARBA" id="ARBA00004240"/>
    </source>
</evidence>
<evidence type="ECO:0000256" key="3">
    <source>
        <dbReference type="ARBA" id="ARBA00004604"/>
    </source>
</evidence>
<dbReference type="EMBL" id="HG994584">
    <property type="protein sequence ID" value="CAF2942721.1"/>
    <property type="molecule type" value="Genomic_DNA"/>
</dbReference>
<dbReference type="GO" id="GO:0008312">
    <property type="term" value="F:7S RNA binding"/>
    <property type="evidence" value="ECO:0007669"/>
    <property type="project" value="InterPro"/>
</dbReference>
<proteinExistence type="inferred from homology"/>
<dbReference type="GO" id="GO:0005783">
    <property type="term" value="C:endoplasmic reticulum"/>
    <property type="evidence" value="ECO:0007669"/>
    <property type="project" value="UniProtKB-SubCell"/>
</dbReference>
<dbReference type="InterPro" id="IPR038253">
    <property type="entry name" value="SRP68_N_sf"/>
</dbReference>
<keyword evidence="10 12" id="KW-0687">Ribonucleoprotein</keyword>
<dbReference type="GO" id="GO:0030942">
    <property type="term" value="F:endoplasmic reticulum signal peptide binding"/>
    <property type="evidence" value="ECO:0007669"/>
    <property type="project" value="InterPro"/>
</dbReference>
<evidence type="ECO:0000256" key="10">
    <source>
        <dbReference type="ARBA" id="ARBA00023274"/>
    </source>
</evidence>
<dbReference type="GO" id="GO:0005730">
    <property type="term" value="C:nucleolus"/>
    <property type="evidence" value="ECO:0007669"/>
    <property type="project" value="UniProtKB-SubCell"/>
</dbReference>
<dbReference type="InterPro" id="IPR026258">
    <property type="entry name" value="SRP68"/>
</dbReference>
<dbReference type="Pfam" id="PF16969">
    <property type="entry name" value="SRP68"/>
    <property type="match status" value="1"/>
</dbReference>
<evidence type="ECO:0000313" key="13">
    <source>
        <dbReference type="EMBL" id="CAF2942721.1"/>
    </source>
</evidence>
<dbReference type="AlphaFoldDB" id="A0A7R8H8I7"/>
<dbReference type="InterPro" id="IPR034652">
    <property type="entry name" value="SRP68-RBD"/>
</dbReference>
<dbReference type="FunFam" id="1.10.3450.40:FF:000001">
    <property type="entry name" value="Signal recognition particle subunit SRP68"/>
    <property type="match status" value="1"/>
</dbReference>
<keyword evidence="7 12" id="KW-0694">RNA-binding</keyword>
<evidence type="ECO:0000313" key="14">
    <source>
        <dbReference type="Proteomes" id="UP000675881"/>
    </source>
</evidence>
<evidence type="ECO:0000256" key="12">
    <source>
        <dbReference type="PIRNR" id="PIRNR038995"/>
    </source>
</evidence>
<dbReference type="Gene3D" id="1.10.3450.40">
    <property type="entry name" value="Signal recognition particle, SRP68 subunit, RNA-binding domain"/>
    <property type="match status" value="1"/>
</dbReference>
<accession>A0A7R8H8I7</accession>
<comment type="similarity">
    <text evidence="4 12">Belongs to the SRP68 family.</text>
</comment>
<organism evidence="13 14">
    <name type="scientific">Lepeophtheirus salmonis</name>
    <name type="common">Salmon louse</name>
    <name type="synonym">Caligus salmonis</name>
    <dbReference type="NCBI Taxonomy" id="72036"/>
    <lineage>
        <taxon>Eukaryota</taxon>
        <taxon>Metazoa</taxon>
        <taxon>Ecdysozoa</taxon>
        <taxon>Arthropoda</taxon>
        <taxon>Crustacea</taxon>
        <taxon>Multicrustacea</taxon>
        <taxon>Hexanauplia</taxon>
        <taxon>Copepoda</taxon>
        <taxon>Siphonostomatoida</taxon>
        <taxon>Caligidae</taxon>
        <taxon>Lepeophtheirus</taxon>
    </lineage>
</organism>
<dbReference type="PANTHER" id="PTHR12860:SF0">
    <property type="entry name" value="SIGNAL RECOGNITION PARTICLE SUBUNIT SRP68"/>
    <property type="match status" value="1"/>
</dbReference>
<keyword evidence="8 12" id="KW-0733">Signal recognition particle</keyword>
<reference evidence="13" key="1">
    <citation type="submission" date="2021-02" db="EMBL/GenBank/DDBJ databases">
        <authorList>
            <person name="Bekaert M."/>
        </authorList>
    </citation>
    <scope>NUCLEOTIDE SEQUENCE</scope>
    <source>
        <strain evidence="13">IoA-00</strain>
    </source>
</reference>
<dbReference type="OrthoDB" id="10255118at2759"/>
<name>A0A7R8H8I7_LEPSM</name>
<sequence length="611" mass="70279">MNTYKLSKNFVQKSRDWYDVNNVIAALCLASGNPTPSLSAVTRLKTLTQIMMLMEEIPKKEEDEVVGESLVMKPMRLELLKLIKDAQQKHGLRHNDYQRYRSYCGRRIARLRKALNFVQIEKKKFVKKDVDGESLKVSEKFLLIPLMDAERAWSYGLQLKFEMQSEPRKKYHMIGRLRKAVEHANFLKELGKESCDARSKLEIEAYSALLSGTLYFETNEEESRIYKKKVEEIVPNLRFCAYNIGDDSARKDILSMPRAGRELDELIHQTLQSSKLIDIEWKGRKMTIKHEKVRVFFSREQQFKEELSNISSNEEKISAYESLMIDCKDAIQVLKEDLSQDPQFRNRQTTNTGPVSPSHFLYTYLNYIKHTKVIERNIIMINSMKDVIDGKVSQAEGKKPIKPQDLIRMYENILSNLSELPQLAGLEEDSELKTKIESETLFYKGSRCFYIALSFLGAKKWPEAMALFQRSVTYASKAKQLNSSTDEIRKSATDLILSVERKQFVAHANSILDKEKLTESLDSQSLDKTLPLIERLDHYYDDPSLTSGHPNLINFPPEYQSIPCKPLFFDLALDHVTFPSFDSKFGQTGDGSGQKAGWFGGWLGGWGGSKK</sequence>
<protein>
    <recommendedName>
        <fullName evidence="11 12">Signal recognition particle subunit SRP68</fullName>
        <shortName evidence="12">SRP68</shortName>
    </recommendedName>
</protein>